<evidence type="ECO:0000313" key="10">
    <source>
        <dbReference type="EMBL" id="KLU67121.1"/>
    </source>
</evidence>
<dbReference type="InterPro" id="IPR027417">
    <property type="entry name" value="P-loop_NTPase"/>
</dbReference>
<dbReference type="Gene3D" id="1.10.10.10">
    <property type="entry name" value="Winged helix-like DNA-binding domain superfamily/Winged helix DNA-binding domain"/>
    <property type="match status" value="1"/>
</dbReference>
<dbReference type="PROSITE" id="PS00301">
    <property type="entry name" value="G_TR_1"/>
    <property type="match status" value="1"/>
</dbReference>
<feature type="domain" description="Tr-type G" evidence="9">
    <location>
        <begin position="3"/>
        <end position="174"/>
    </location>
</feature>
<dbReference type="Pfam" id="PF03144">
    <property type="entry name" value="GTP_EFTU_D2"/>
    <property type="match status" value="1"/>
</dbReference>
<dbReference type="Pfam" id="PF00009">
    <property type="entry name" value="GTP_EFTU"/>
    <property type="match status" value="1"/>
</dbReference>
<dbReference type="Gene3D" id="3.40.50.300">
    <property type="entry name" value="P-loop containing nucleotide triphosphate hydrolases"/>
    <property type="match status" value="1"/>
</dbReference>
<dbReference type="InterPro" id="IPR005225">
    <property type="entry name" value="Small_GTP-bd"/>
</dbReference>
<dbReference type="NCBIfam" id="TIGR00231">
    <property type="entry name" value="small_GTP"/>
    <property type="match status" value="1"/>
</dbReference>
<keyword evidence="3" id="KW-0963">Cytoplasm</keyword>
<dbReference type="PANTHER" id="PTHR43721">
    <property type="entry name" value="ELONGATION FACTOR TU-RELATED"/>
    <property type="match status" value="1"/>
</dbReference>
<dbReference type="STRING" id="476652.DEAC_c10600"/>
<keyword evidence="6" id="KW-0342">GTP-binding</keyword>
<dbReference type="EMBL" id="LDZY01000003">
    <property type="protein sequence ID" value="KLU67121.1"/>
    <property type="molecule type" value="Genomic_DNA"/>
</dbReference>
<evidence type="ECO:0000256" key="3">
    <source>
        <dbReference type="ARBA" id="ARBA00022490"/>
    </source>
</evidence>
<dbReference type="InterPro" id="IPR000795">
    <property type="entry name" value="T_Tr_GTP-bd_dom"/>
</dbReference>
<evidence type="ECO:0000259" key="9">
    <source>
        <dbReference type="PROSITE" id="PS51722"/>
    </source>
</evidence>
<gene>
    <name evidence="10" type="primary">selB</name>
    <name evidence="10" type="ORF">DEAC_c10600</name>
</gene>
<evidence type="ECO:0000256" key="8">
    <source>
        <dbReference type="ARBA" id="ARBA00031615"/>
    </source>
</evidence>
<dbReference type="Gene3D" id="2.40.30.10">
    <property type="entry name" value="Translation factors"/>
    <property type="match status" value="2"/>
</dbReference>
<accession>A0A0J1IR04</accession>
<dbReference type="InterPro" id="IPR036390">
    <property type="entry name" value="WH_DNA-bd_sf"/>
</dbReference>
<evidence type="ECO:0000256" key="5">
    <source>
        <dbReference type="ARBA" id="ARBA00022917"/>
    </source>
</evidence>
<dbReference type="CDD" id="cd15491">
    <property type="entry name" value="selB_III"/>
    <property type="match status" value="1"/>
</dbReference>
<evidence type="ECO:0000256" key="4">
    <source>
        <dbReference type="ARBA" id="ARBA00022741"/>
    </source>
</evidence>
<dbReference type="InterPro" id="IPR009001">
    <property type="entry name" value="Transl_elong_EF1A/Init_IF2_C"/>
</dbReference>
<keyword evidence="4" id="KW-0547">Nucleotide-binding</keyword>
<reference evidence="10 11" key="1">
    <citation type="submission" date="2015-06" db="EMBL/GenBank/DDBJ databases">
        <title>Draft genome of the moderately acidophilic sulfate reducer Candidatus Desulfosporosinus acididurans strain M1.</title>
        <authorList>
            <person name="Poehlein A."/>
            <person name="Petzsch P."/>
            <person name="Johnson B.D."/>
            <person name="Schloemann M."/>
            <person name="Daniel R."/>
            <person name="Muehling M."/>
        </authorList>
    </citation>
    <scope>NUCLEOTIDE SEQUENCE [LARGE SCALE GENOMIC DNA]</scope>
    <source>
        <strain evidence="10 11">M1</strain>
    </source>
</reference>
<dbReference type="SUPFAM" id="SSF46785">
    <property type="entry name" value="Winged helix' DNA-binding domain"/>
    <property type="match status" value="2"/>
</dbReference>
<evidence type="ECO:0000256" key="1">
    <source>
        <dbReference type="ARBA" id="ARBA00004496"/>
    </source>
</evidence>
<comment type="function">
    <text evidence="7">Translation factor necessary for the incorporation of selenocysteine into proteins. It probably replaces EF-Tu for the insertion of selenocysteine directed by the UGA codon. SelB binds GTP and GDP.</text>
</comment>
<dbReference type="FunFam" id="2.40.30.10:FF:000020">
    <property type="entry name" value="Translation elongation factor EF-1"/>
    <property type="match status" value="1"/>
</dbReference>
<dbReference type="InterPro" id="IPR009000">
    <property type="entry name" value="Transl_B-barrel_sf"/>
</dbReference>
<dbReference type="Proteomes" id="UP000036356">
    <property type="component" value="Unassembled WGS sequence"/>
</dbReference>
<dbReference type="Pfam" id="PF25461">
    <property type="entry name" value="Beta-barrel_SelB"/>
    <property type="match status" value="1"/>
</dbReference>
<dbReference type="GO" id="GO:0003924">
    <property type="term" value="F:GTPase activity"/>
    <property type="evidence" value="ECO:0007669"/>
    <property type="project" value="InterPro"/>
</dbReference>
<dbReference type="RefSeq" id="WP_047808955.1">
    <property type="nucleotide sequence ID" value="NZ_LDZY01000003.1"/>
</dbReference>
<comment type="subcellular location">
    <subcellularLocation>
        <location evidence="1">Cytoplasm</location>
    </subcellularLocation>
</comment>
<dbReference type="CDD" id="cd03696">
    <property type="entry name" value="SelB_II"/>
    <property type="match status" value="1"/>
</dbReference>
<dbReference type="PROSITE" id="PS51722">
    <property type="entry name" value="G_TR_2"/>
    <property type="match status" value="1"/>
</dbReference>
<dbReference type="PRINTS" id="PR00315">
    <property type="entry name" value="ELONGATNFCT"/>
</dbReference>
<dbReference type="NCBIfam" id="TIGR00475">
    <property type="entry name" value="selB"/>
    <property type="match status" value="1"/>
</dbReference>
<dbReference type="PATRIC" id="fig|476652.3.peg.1086"/>
<dbReference type="InterPro" id="IPR031157">
    <property type="entry name" value="G_TR_CS"/>
</dbReference>
<keyword evidence="11" id="KW-1185">Reference proteome</keyword>
<dbReference type="InterPro" id="IPR004161">
    <property type="entry name" value="EFTu-like_2"/>
</dbReference>
<dbReference type="GO" id="GO:0005525">
    <property type="term" value="F:GTP binding"/>
    <property type="evidence" value="ECO:0007669"/>
    <property type="project" value="UniProtKB-KW"/>
</dbReference>
<dbReference type="GO" id="GO:0003746">
    <property type="term" value="F:translation elongation factor activity"/>
    <property type="evidence" value="ECO:0007669"/>
    <property type="project" value="UniProtKB-KW"/>
</dbReference>
<sequence>MVERHYLIGTAGHVDHGKTELIRALSGIETDRLREEKQRGISIELGFAHMLLPSGRKVGIVDVPGHEKFIRQMLAGASGMDIVMLVIAADEGIMPQTKEHLDILTLLEIPRGIVVINKVDLVDEEWLELMEEDIREKLKDTVFHDAPICRVSAVKGLGIDALKNEIDKLLSEVECKSSSGPIRMPIDRVFSIQGFGTVVTGTLQSGTISLGQELLIEPGEIVAKVRSIQVHNQKVKDSGAGQRVAVNLAGVEVAEVERGSVLVSPKVFQVGNILDLSLHNLPSSVKPITQRQRVRFHLGTTEILGRIHLLNHDELPPGQNGFAQILLEEPVLAAPGDRFVLRFYSPTQTIGGGKVLGVADFKKKRFKENVLDQMRIKDLGDPLELLEKEINEPRSFEELLTCLQINAEELDKRITTLKNNNRVEIFMEDDTKLLWGIEEAEKWRRSLIEVVMNYEKQNPLRLGISRGELKTRLGIQWTNRRWQTVLEQGAKYNTYYLKGSKVQTTEHAIMPPLIAKRLQELSGRWESFKLMPPDLQAGAENVGISKNEAVEYAQYLCEIGEWIHIDQLYYPQKEIEGAQTVLTDFLKKQGEIAVSEVRELLGISRKYAVPLLEYFDQQKVTKRVGDKRTLC</sequence>
<evidence type="ECO:0000256" key="2">
    <source>
        <dbReference type="ARBA" id="ARBA00015953"/>
    </source>
</evidence>
<evidence type="ECO:0000313" key="11">
    <source>
        <dbReference type="Proteomes" id="UP000036356"/>
    </source>
</evidence>
<dbReference type="Gene3D" id="1.10.10.2770">
    <property type="match status" value="1"/>
</dbReference>
<organism evidence="10 11">
    <name type="scientific">Desulfosporosinus acididurans</name>
    <dbReference type="NCBI Taxonomy" id="476652"/>
    <lineage>
        <taxon>Bacteria</taxon>
        <taxon>Bacillati</taxon>
        <taxon>Bacillota</taxon>
        <taxon>Clostridia</taxon>
        <taxon>Eubacteriales</taxon>
        <taxon>Desulfitobacteriaceae</taxon>
        <taxon>Desulfosporosinus</taxon>
    </lineage>
</organism>
<dbReference type="GO" id="GO:0003723">
    <property type="term" value="F:RNA binding"/>
    <property type="evidence" value="ECO:0007669"/>
    <property type="project" value="InterPro"/>
</dbReference>
<dbReference type="InterPro" id="IPR057335">
    <property type="entry name" value="Beta-barrel_SelB"/>
</dbReference>
<name>A0A0J1IR04_9FIRM</name>
<dbReference type="SUPFAM" id="SSF50447">
    <property type="entry name" value="Translation proteins"/>
    <property type="match status" value="1"/>
</dbReference>
<dbReference type="InterPro" id="IPR004535">
    <property type="entry name" value="Transl_elong_SelB"/>
</dbReference>
<dbReference type="GO" id="GO:0001514">
    <property type="term" value="P:selenocysteine incorporation"/>
    <property type="evidence" value="ECO:0007669"/>
    <property type="project" value="InterPro"/>
</dbReference>
<dbReference type="AlphaFoldDB" id="A0A0J1IR04"/>
<dbReference type="InterPro" id="IPR036388">
    <property type="entry name" value="WH-like_DNA-bd_sf"/>
</dbReference>
<dbReference type="CDD" id="cd04171">
    <property type="entry name" value="SelB"/>
    <property type="match status" value="1"/>
</dbReference>
<dbReference type="PANTHER" id="PTHR43721:SF22">
    <property type="entry name" value="ELONGATION FACTOR TU, MITOCHONDRIAL"/>
    <property type="match status" value="1"/>
</dbReference>
<dbReference type="GO" id="GO:0005737">
    <property type="term" value="C:cytoplasm"/>
    <property type="evidence" value="ECO:0007669"/>
    <property type="project" value="UniProtKB-SubCell"/>
</dbReference>
<keyword evidence="5" id="KW-0648">Protein biosynthesis</keyword>
<dbReference type="InterPro" id="IPR050055">
    <property type="entry name" value="EF-Tu_GTPase"/>
</dbReference>
<dbReference type="SUPFAM" id="SSF50465">
    <property type="entry name" value="EF-Tu/eEF-1alpha/eIF2-gamma C-terminal domain"/>
    <property type="match status" value="1"/>
</dbReference>
<evidence type="ECO:0000256" key="7">
    <source>
        <dbReference type="ARBA" id="ARBA00025526"/>
    </source>
</evidence>
<dbReference type="SUPFAM" id="SSF52540">
    <property type="entry name" value="P-loop containing nucleoside triphosphate hydrolases"/>
    <property type="match status" value="1"/>
</dbReference>
<keyword evidence="10" id="KW-0251">Elongation factor</keyword>
<evidence type="ECO:0000256" key="6">
    <source>
        <dbReference type="ARBA" id="ARBA00023134"/>
    </source>
</evidence>
<protein>
    <recommendedName>
        <fullName evidence="2">Selenocysteine-specific elongation factor</fullName>
    </recommendedName>
    <alternativeName>
        <fullName evidence="8">SelB translation factor</fullName>
    </alternativeName>
</protein>
<comment type="caution">
    <text evidence="10">The sequence shown here is derived from an EMBL/GenBank/DDBJ whole genome shotgun (WGS) entry which is preliminary data.</text>
</comment>
<dbReference type="InterPro" id="IPR015191">
    <property type="entry name" value="SelB_WHD4"/>
</dbReference>
<dbReference type="Pfam" id="PF09107">
    <property type="entry name" value="WHD_3rd_SelB"/>
    <property type="match status" value="1"/>
</dbReference>
<proteinExistence type="predicted"/>